<evidence type="ECO:0000313" key="2">
    <source>
        <dbReference type="Proteomes" id="UP000261212"/>
    </source>
</evidence>
<comment type="caution">
    <text evidence="1">The sequence shown here is derived from an EMBL/GenBank/DDBJ whole genome shotgun (WGS) entry which is preliminary data.</text>
</comment>
<dbReference type="Pfam" id="PF14276">
    <property type="entry name" value="DUF4363"/>
    <property type="match status" value="1"/>
</dbReference>
<sequence>MRSFSFAALLLAVLLGLNIFCYNFIRTSVSDIDSSIDKIISHADKKDFKKAEKEFQKLKSKSEESKKIWFIIINHQEIDNVDISMRQSEAYLKKEAESDLIASLNTLKYNVNNVYEREKVNIINIF</sequence>
<dbReference type="Proteomes" id="UP000261212">
    <property type="component" value="Unassembled WGS sequence"/>
</dbReference>
<organism evidence="1 2">
    <name type="scientific">Anaerofustis stercorihominis</name>
    <dbReference type="NCBI Taxonomy" id="214853"/>
    <lineage>
        <taxon>Bacteria</taxon>
        <taxon>Bacillati</taxon>
        <taxon>Bacillota</taxon>
        <taxon>Clostridia</taxon>
        <taxon>Eubacteriales</taxon>
        <taxon>Eubacteriaceae</taxon>
        <taxon>Anaerofustis</taxon>
    </lineage>
</organism>
<reference evidence="1 2" key="1">
    <citation type="submission" date="2018-08" db="EMBL/GenBank/DDBJ databases">
        <title>A genome reference for cultivated species of the human gut microbiota.</title>
        <authorList>
            <person name="Zou Y."/>
            <person name="Xue W."/>
            <person name="Luo G."/>
        </authorList>
    </citation>
    <scope>NUCLEOTIDE SEQUENCE [LARGE SCALE GENOMIC DNA]</scope>
    <source>
        <strain evidence="1 2">AM25-6</strain>
    </source>
</reference>
<dbReference type="GeneID" id="97999719"/>
<dbReference type="RefSeq" id="WP_007049283.1">
    <property type="nucleotide sequence ID" value="NZ_CABKNJ010000005.1"/>
</dbReference>
<dbReference type="EMBL" id="QUSM01000003">
    <property type="protein sequence ID" value="RGD74341.1"/>
    <property type="molecule type" value="Genomic_DNA"/>
</dbReference>
<protein>
    <submittedName>
        <fullName evidence="1">DUF4363 family protein</fullName>
    </submittedName>
</protein>
<gene>
    <name evidence="1" type="ORF">DW687_06130</name>
</gene>
<accession>A0A3E3DYH1</accession>
<dbReference type="AlphaFoldDB" id="A0A3E3DYH1"/>
<evidence type="ECO:0000313" key="1">
    <source>
        <dbReference type="EMBL" id="RGD74341.1"/>
    </source>
</evidence>
<proteinExistence type="predicted"/>
<dbReference type="InterPro" id="IPR025373">
    <property type="entry name" value="DUF4363"/>
</dbReference>
<name>A0A3E3DYH1_9FIRM</name>